<evidence type="ECO:0000256" key="3">
    <source>
        <dbReference type="SAM" id="SignalP"/>
    </source>
</evidence>
<organism evidence="4 5">
    <name type="scientific">Polarella glacialis</name>
    <name type="common">Dinoflagellate</name>
    <dbReference type="NCBI Taxonomy" id="89957"/>
    <lineage>
        <taxon>Eukaryota</taxon>
        <taxon>Sar</taxon>
        <taxon>Alveolata</taxon>
        <taxon>Dinophyceae</taxon>
        <taxon>Suessiales</taxon>
        <taxon>Suessiaceae</taxon>
        <taxon>Polarella</taxon>
    </lineage>
</organism>
<feature type="compositionally biased region" description="Low complexity" evidence="2">
    <location>
        <begin position="59"/>
        <end position="75"/>
    </location>
</feature>
<feature type="compositionally biased region" description="Low complexity" evidence="2">
    <location>
        <begin position="692"/>
        <end position="704"/>
    </location>
</feature>
<feature type="compositionally biased region" description="Polar residues" evidence="2">
    <location>
        <begin position="169"/>
        <end position="189"/>
    </location>
</feature>
<dbReference type="AlphaFoldDB" id="A0A813EFP8"/>
<feature type="compositionally biased region" description="Basic and acidic residues" evidence="2">
    <location>
        <begin position="676"/>
        <end position="691"/>
    </location>
</feature>
<feature type="region of interest" description="Disordered" evidence="2">
    <location>
        <begin position="35"/>
        <end position="88"/>
    </location>
</feature>
<feature type="coiled-coil region" evidence="1">
    <location>
        <begin position="389"/>
        <end position="442"/>
    </location>
</feature>
<feature type="region of interest" description="Disordered" evidence="2">
    <location>
        <begin position="573"/>
        <end position="835"/>
    </location>
</feature>
<protein>
    <submittedName>
        <fullName evidence="4">Uncharacterized protein</fullName>
    </submittedName>
</protein>
<keyword evidence="1" id="KW-0175">Coiled coil</keyword>
<feature type="region of interest" description="Disordered" evidence="2">
    <location>
        <begin position="907"/>
        <end position="926"/>
    </location>
</feature>
<feature type="compositionally biased region" description="Low complexity" evidence="2">
    <location>
        <begin position="804"/>
        <end position="813"/>
    </location>
</feature>
<keyword evidence="5" id="KW-1185">Reference proteome</keyword>
<feature type="region of interest" description="Disordered" evidence="2">
    <location>
        <begin position="528"/>
        <end position="547"/>
    </location>
</feature>
<feature type="chain" id="PRO_5032707294" evidence="3">
    <location>
        <begin position="24"/>
        <end position="947"/>
    </location>
</feature>
<feature type="coiled-coil region" evidence="1">
    <location>
        <begin position="847"/>
        <end position="889"/>
    </location>
</feature>
<gene>
    <name evidence="4" type="ORF">PGLA1383_LOCUS19268</name>
</gene>
<comment type="caution">
    <text evidence="4">The sequence shown here is derived from an EMBL/GenBank/DDBJ whole genome shotgun (WGS) entry which is preliminary data.</text>
</comment>
<name>A0A813EFP8_POLGL</name>
<evidence type="ECO:0000256" key="1">
    <source>
        <dbReference type="SAM" id="Coils"/>
    </source>
</evidence>
<reference evidence="4" key="1">
    <citation type="submission" date="2021-02" db="EMBL/GenBank/DDBJ databases">
        <authorList>
            <person name="Dougan E. K."/>
            <person name="Rhodes N."/>
            <person name="Thang M."/>
            <person name="Chan C."/>
        </authorList>
    </citation>
    <scope>NUCLEOTIDE SEQUENCE</scope>
</reference>
<dbReference type="Proteomes" id="UP000654075">
    <property type="component" value="Unassembled WGS sequence"/>
</dbReference>
<feature type="region of interest" description="Disordered" evidence="2">
    <location>
        <begin position="152"/>
        <end position="220"/>
    </location>
</feature>
<feature type="signal peptide" evidence="3">
    <location>
        <begin position="1"/>
        <end position="23"/>
    </location>
</feature>
<evidence type="ECO:0000256" key="2">
    <source>
        <dbReference type="SAM" id="MobiDB-lite"/>
    </source>
</evidence>
<feature type="region of interest" description="Disordered" evidence="2">
    <location>
        <begin position="271"/>
        <end position="297"/>
    </location>
</feature>
<accession>A0A813EFP8</accession>
<dbReference type="EMBL" id="CAJNNV010012663">
    <property type="protein sequence ID" value="CAE8600969.1"/>
    <property type="molecule type" value="Genomic_DNA"/>
</dbReference>
<keyword evidence="3" id="KW-0732">Signal</keyword>
<sequence length="947" mass="98089">MFGALRAVVARLFSLGFGAAAAAAETEPVKAQAQIQQEAKEAGNAARNGSGTARRGLTEASAADPSADAESGAAGNVSHALPPEEDPDKMEKLKVLEAENKEEQCRRPLAAESSASKPAVVSHTVSGRCRAQLSVPLCPHIPCLGGARHASQAASSSEAPRGEAELEPQKQNPKKLQTPSQSEVTSQLPASPEFASAQPGIASSATASADCRSQLKMPPRSELEQLLRAKRAKLYASGELPAPVIGVSQVSAPVIGVAQVSAPVIGVAHDADADGRGESGSSAAAEPASEVPATSGKVLRLPPRSELERLLREKRAELATTATAPVEVSSKSLDTATVSSSHAVAQAEPPARILLGKPAAPAVQDGSPAADAAKDREKKLRMALVDKRLETLRSLVTDKAAELDKLREHHTKGERFEAPSRLETLRSLVTEKTAELDKLRERHTKGERFETPSPKVSATKSSQAFAAVHVASPLKAQVSATTAPAQHATPAAAAAAASVTASSVGNFAAADPKTAAEKTFVISAAEQKPHQVAPTERPAAASPTSASHLLSPAAVKGAVAKAGIAAKPVLKRQTSAVPVAGAPPATSPRPDDNQHPQMLDLRHVSPTSASKGLGKRLRLGSQLPTVLRSEPLPSSGETGAETGDVSSGSGSVAKAARLQSSGTGGFTVFPVSNSIDRSRRRDDSSGSDHGNRSCSLSPSSRSVSTCGQSAGSPDSHHRRSQGSERKPPVTLQPRDGSRLHSPSSQGLKRKPPVTLQPRGSPTPWHNQERSPAVTRDRDAGNEPDAATPSSTALPGRALKKHRAAAAAPAAAAASDVTPPSGRSAPGAVMDVSSGSEAEDFGVVDCSFVGENGEAEKLRQRIRQTEEKMLKRARKEEQKARKSAMKAAEKALKAVKLAELAEAEAEAARTKASPYKASAASLARTADPSWRKLEEFCSQESGAQGGRA</sequence>
<evidence type="ECO:0000313" key="4">
    <source>
        <dbReference type="EMBL" id="CAE8600969.1"/>
    </source>
</evidence>
<proteinExistence type="predicted"/>
<feature type="compositionally biased region" description="Low complexity" evidence="2">
    <location>
        <begin position="279"/>
        <end position="290"/>
    </location>
</feature>
<evidence type="ECO:0000313" key="5">
    <source>
        <dbReference type="Proteomes" id="UP000654075"/>
    </source>
</evidence>